<dbReference type="AlphaFoldDB" id="A0A2A8D201"/>
<evidence type="ECO:0000256" key="2">
    <source>
        <dbReference type="ARBA" id="ARBA00022475"/>
    </source>
</evidence>
<evidence type="ECO:0000256" key="4">
    <source>
        <dbReference type="ARBA" id="ARBA00022989"/>
    </source>
</evidence>
<proteinExistence type="predicted"/>
<feature type="transmembrane region" description="Helical" evidence="7">
    <location>
        <begin position="112"/>
        <end position="137"/>
    </location>
</feature>
<evidence type="ECO:0000256" key="7">
    <source>
        <dbReference type="SAM" id="Phobius"/>
    </source>
</evidence>
<comment type="caution">
    <text evidence="8">The sequence shown here is derived from an EMBL/GenBank/DDBJ whole genome shotgun (WGS) entry which is preliminary data.</text>
</comment>
<comment type="subcellular location">
    <subcellularLocation>
        <location evidence="1">Cell membrane</location>
        <topology evidence="1">Multi-pass membrane protein</topology>
    </subcellularLocation>
</comment>
<dbReference type="OrthoDB" id="145485at2"/>
<keyword evidence="2" id="KW-1003">Cell membrane</keyword>
<evidence type="ECO:0000313" key="9">
    <source>
        <dbReference type="Proteomes" id="UP000220102"/>
    </source>
</evidence>
<evidence type="ECO:0000256" key="1">
    <source>
        <dbReference type="ARBA" id="ARBA00004651"/>
    </source>
</evidence>
<dbReference type="RefSeq" id="WP_098073844.1">
    <property type="nucleotide sequence ID" value="NZ_PDEQ01000001.1"/>
</dbReference>
<keyword evidence="5 7" id="KW-0472">Membrane</keyword>
<dbReference type="EMBL" id="PDEQ01000001">
    <property type="protein sequence ID" value="PEN14946.1"/>
    <property type="molecule type" value="Genomic_DNA"/>
</dbReference>
<feature type="transmembrane region" description="Helical" evidence="7">
    <location>
        <begin position="188"/>
        <end position="213"/>
    </location>
</feature>
<evidence type="ECO:0000256" key="6">
    <source>
        <dbReference type="SAM" id="MobiDB-lite"/>
    </source>
</evidence>
<accession>A0A2A8D201</accession>
<feature type="transmembrane region" description="Helical" evidence="7">
    <location>
        <begin position="225"/>
        <end position="247"/>
    </location>
</feature>
<dbReference type="Proteomes" id="UP000220102">
    <property type="component" value="Unassembled WGS sequence"/>
</dbReference>
<dbReference type="InterPro" id="IPR022791">
    <property type="entry name" value="L-PG_synthase/AglD"/>
</dbReference>
<feature type="compositionally biased region" description="Basic residues" evidence="6">
    <location>
        <begin position="44"/>
        <end position="53"/>
    </location>
</feature>
<evidence type="ECO:0000313" key="8">
    <source>
        <dbReference type="EMBL" id="PEN14946.1"/>
    </source>
</evidence>
<reference evidence="8 9" key="1">
    <citation type="submission" date="2017-10" db="EMBL/GenBank/DDBJ databases">
        <title>Draft genome of Longibacter Salinarum.</title>
        <authorList>
            <person name="Goh K.M."/>
            <person name="Shamsir M.S."/>
            <person name="Lim S.W."/>
        </authorList>
    </citation>
    <scope>NUCLEOTIDE SEQUENCE [LARGE SCALE GENOMIC DNA]</scope>
    <source>
        <strain evidence="8 9">KCTC 52045</strain>
    </source>
</reference>
<dbReference type="GO" id="GO:0005886">
    <property type="term" value="C:plasma membrane"/>
    <property type="evidence" value="ECO:0007669"/>
    <property type="project" value="UniProtKB-SubCell"/>
</dbReference>
<feature type="transmembrane region" description="Helical" evidence="7">
    <location>
        <begin position="74"/>
        <end position="92"/>
    </location>
</feature>
<dbReference type="Pfam" id="PF03706">
    <property type="entry name" value="LPG_synthase_TM"/>
    <property type="match status" value="1"/>
</dbReference>
<feature type="transmembrane region" description="Helical" evidence="7">
    <location>
        <begin position="267"/>
        <end position="289"/>
    </location>
</feature>
<sequence>MTDPRESGTQQADFDASGESVRSTETDLEPEDEPASIPAGNRTSSRRSPSRTRSLRSRPWQWVRLLRRKLPMDNLAPIAGLVIFVAVAWVMVHELRDLPLGEVRAYLADLPLVYVGIALGLTALNFFVLSGYDWLAMRYVGVDLEYRRVAFSAFIGYAFSQAIGNPLITGGGVRYRLYSSWGLSGRDIAKTVLFAGISFWLGCFALGSFLFLGQPVSLNALDLPVQPAIIGFACLLPTAGYVGLTSLRERPLVIRGWSLDMPDQWMVPVQVGLAVADLFVAASVLYVLLPAGAEISYLYLLGVFQIALIAGVISHVPGGLGVFDGILIMMLDPFLSTSVIVGAVLAFRAIFHILPLTLASISYLVFETVSVKDHLTEEA</sequence>
<feature type="transmembrane region" description="Helical" evidence="7">
    <location>
        <begin position="334"/>
        <end position="354"/>
    </location>
</feature>
<name>A0A2A8D201_9BACT</name>
<keyword evidence="4 7" id="KW-1133">Transmembrane helix</keyword>
<feature type="transmembrane region" description="Helical" evidence="7">
    <location>
        <begin position="296"/>
        <end position="314"/>
    </location>
</feature>
<gene>
    <name evidence="8" type="ORF">CRI94_01245</name>
</gene>
<keyword evidence="9" id="KW-1185">Reference proteome</keyword>
<protein>
    <submittedName>
        <fullName evidence="8">Uncharacterized protein</fullName>
    </submittedName>
</protein>
<organism evidence="8 9">
    <name type="scientific">Longibacter salinarum</name>
    <dbReference type="NCBI Taxonomy" id="1850348"/>
    <lineage>
        <taxon>Bacteria</taxon>
        <taxon>Pseudomonadati</taxon>
        <taxon>Rhodothermota</taxon>
        <taxon>Rhodothermia</taxon>
        <taxon>Rhodothermales</taxon>
        <taxon>Salisaetaceae</taxon>
        <taxon>Longibacter</taxon>
    </lineage>
</organism>
<evidence type="ECO:0000256" key="3">
    <source>
        <dbReference type="ARBA" id="ARBA00022692"/>
    </source>
</evidence>
<keyword evidence="3 7" id="KW-0812">Transmembrane</keyword>
<feature type="transmembrane region" description="Helical" evidence="7">
    <location>
        <begin position="149"/>
        <end position="168"/>
    </location>
</feature>
<feature type="region of interest" description="Disordered" evidence="6">
    <location>
        <begin position="1"/>
        <end position="53"/>
    </location>
</feature>
<evidence type="ECO:0000256" key="5">
    <source>
        <dbReference type="ARBA" id="ARBA00023136"/>
    </source>
</evidence>